<dbReference type="PROSITE" id="PS50231">
    <property type="entry name" value="RICIN_B_LECTIN"/>
    <property type="match status" value="2"/>
</dbReference>
<feature type="domain" description="Ricin B lectin" evidence="2">
    <location>
        <begin position="686"/>
        <end position="821"/>
    </location>
</feature>
<accession>A0ABU9AZ32</accession>
<sequence>MIGISGIGLWHHRANSVPPDALGQGQGDHANAPKRDRHVVDPEAKRIEMLAKRGESAIPTGMEDTQGPPVPAMVPERELISSGWKSDPEPAVANFAQWASVYLAGTATDRTRLEENGVKLAAERREFLKAEIAKDPRRVLADSIPLAVRDQMPASVEALLEDRVDGYGDLYSLHTTPGMDGQGGAPVIDQARVGGESYQAFRYGKRTSTPYINGGSLHGVAIDNQLAVLDSPLRTLETGEKLQGSTVNEYCPVSEQTVAAPASSTVAGTEKTLFQIGTDLYGTCEPAHVTNVESAIVSGEQNADNTEKTLTNHDLQAIYKKSLTGGSRIYAAGDAGVGGSGGYIGKPPTSLTHGGKNILIMRVQPTDKPFPSWATVASFQDTVTRADGWDARMRRISYQKTWINRADVTPVMTLPQNSAYYTGNGYDWGRWADDSKAAAAAQGYNLADYSCFVFAHEGYSQFGAAGWGGGGNIWCNGNFDVRLFVHEYGHVFWLPHANSWYATDGNPISPSRQHREYGDANDPMGNAWGANQYNTFNAYFKNFCGWLPDTAVQTISRSGTYRVYQDDGGTALNRTLALKFGRDYEFNYWISVRGDAIAQTNFNNGAAVMAVSSWRASDSKLLDLNNPGDDNRDNAPLAVNQTWYDAAADLTLKTIAVSGTNPNRYADVQVTFGPRNQGGYRPLVSGGVYRFKNRQNGKYLDVPGNSSADNVSVQVATASGTASQNWVAWRNADGTYSFNHQGTNKWLDVVSNGGGDGVDVIQYTGNGGDAQKWWVAQNPAAHLFLVHKGTDSKVLDMDPSGVNDLHQWGHNDGNWQQWYPELVAIVPGTYRLLPKHAQYQALDIAGVSTANGAQAHIWEYVSGANQKYEVSNPVGSWLRLTPTHAVAKALDVNAAGSANGTKIQQWDWFNNNAQHWGISRTDGNWLRFTPECASGSCMEITGDDTGVANGSIVQLWQFTGAQDQQWRFADAE</sequence>
<dbReference type="Proteomes" id="UP001371305">
    <property type="component" value="Unassembled WGS sequence"/>
</dbReference>
<keyword evidence="4" id="KW-1185">Reference proteome</keyword>
<protein>
    <submittedName>
        <fullName evidence="3">RICIN domain-containing protein</fullName>
    </submittedName>
</protein>
<dbReference type="RefSeq" id="WP_341406580.1">
    <property type="nucleotide sequence ID" value="NZ_JBBUKT010000008.1"/>
</dbReference>
<name>A0ABU9AZ32_9BACT</name>
<dbReference type="InterPro" id="IPR000772">
    <property type="entry name" value="Ricin_B_lectin"/>
</dbReference>
<feature type="region of interest" description="Disordered" evidence="1">
    <location>
        <begin position="15"/>
        <end position="37"/>
    </location>
</feature>
<dbReference type="Gene3D" id="2.80.10.50">
    <property type="match status" value="5"/>
</dbReference>
<dbReference type="EMBL" id="JBBUKT010000008">
    <property type="protein sequence ID" value="MEK7952823.1"/>
    <property type="molecule type" value="Genomic_DNA"/>
</dbReference>
<feature type="domain" description="Ricin B lectin" evidence="2">
    <location>
        <begin position="827"/>
        <end position="969"/>
    </location>
</feature>
<dbReference type="CDD" id="cd00161">
    <property type="entry name" value="beta-trefoil_Ricin-like"/>
    <property type="match status" value="2"/>
</dbReference>
<dbReference type="InterPro" id="IPR035992">
    <property type="entry name" value="Ricin_B-like_lectins"/>
</dbReference>
<dbReference type="Pfam" id="PF14200">
    <property type="entry name" value="RicinB_lectin_2"/>
    <property type="match status" value="3"/>
</dbReference>
<evidence type="ECO:0000259" key="2">
    <source>
        <dbReference type="SMART" id="SM00458"/>
    </source>
</evidence>
<evidence type="ECO:0000256" key="1">
    <source>
        <dbReference type="SAM" id="MobiDB-lite"/>
    </source>
</evidence>
<comment type="caution">
    <text evidence="3">The sequence shown here is derived from an EMBL/GenBank/DDBJ whole genome shotgun (WGS) entry which is preliminary data.</text>
</comment>
<dbReference type="SUPFAM" id="SSF50370">
    <property type="entry name" value="Ricin B-like lectins"/>
    <property type="match status" value="2"/>
</dbReference>
<gene>
    <name evidence="3" type="ORF">WKV53_20080</name>
</gene>
<evidence type="ECO:0000313" key="3">
    <source>
        <dbReference type="EMBL" id="MEK7952823.1"/>
    </source>
</evidence>
<evidence type="ECO:0000313" key="4">
    <source>
        <dbReference type="Proteomes" id="UP001371305"/>
    </source>
</evidence>
<reference evidence="3 4" key="1">
    <citation type="submission" date="2024-04" db="EMBL/GenBank/DDBJ databases">
        <title>Luteolibacter sp. isolated from soil.</title>
        <authorList>
            <person name="An J."/>
        </authorList>
    </citation>
    <scope>NUCLEOTIDE SEQUENCE [LARGE SCALE GENOMIC DNA]</scope>
    <source>
        <strain evidence="3 4">Y139</strain>
    </source>
</reference>
<organism evidence="3 4">
    <name type="scientific">Luteolibacter soli</name>
    <dbReference type="NCBI Taxonomy" id="3135280"/>
    <lineage>
        <taxon>Bacteria</taxon>
        <taxon>Pseudomonadati</taxon>
        <taxon>Verrucomicrobiota</taxon>
        <taxon>Verrucomicrobiia</taxon>
        <taxon>Verrucomicrobiales</taxon>
        <taxon>Verrucomicrobiaceae</taxon>
        <taxon>Luteolibacter</taxon>
    </lineage>
</organism>
<proteinExistence type="predicted"/>
<dbReference type="SMART" id="SM00458">
    <property type="entry name" value="RICIN"/>
    <property type="match status" value="2"/>
</dbReference>